<dbReference type="EMBL" id="CAJOBF010010370">
    <property type="protein sequence ID" value="CAF4290426.1"/>
    <property type="molecule type" value="Genomic_DNA"/>
</dbReference>
<evidence type="ECO:0000256" key="1">
    <source>
        <dbReference type="SAM" id="MobiDB-lite"/>
    </source>
</evidence>
<evidence type="ECO:0000313" key="4">
    <source>
        <dbReference type="Proteomes" id="UP000663842"/>
    </source>
</evidence>
<feature type="compositionally biased region" description="Low complexity" evidence="1">
    <location>
        <begin position="491"/>
        <end position="504"/>
    </location>
</feature>
<evidence type="ECO:0000313" key="3">
    <source>
        <dbReference type="EMBL" id="CAF4290426.1"/>
    </source>
</evidence>
<accession>A0A820HBR4</accession>
<feature type="compositionally biased region" description="Basic and acidic residues" evidence="1">
    <location>
        <begin position="420"/>
        <end position="441"/>
    </location>
</feature>
<dbReference type="Proteomes" id="UP000663887">
    <property type="component" value="Unassembled WGS sequence"/>
</dbReference>
<feature type="region of interest" description="Disordered" evidence="1">
    <location>
        <begin position="412"/>
        <end position="449"/>
    </location>
</feature>
<proteinExistence type="predicted"/>
<reference evidence="3" key="1">
    <citation type="submission" date="2021-02" db="EMBL/GenBank/DDBJ databases">
        <authorList>
            <person name="Nowell W R."/>
        </authorList>
    </citation>
    <scope>NUCLEOTIDE SEQUENCE</scope>
</reference>
<feature type="compositionally biased region" description="Basic and acidic residues" evidence="1">
    <location>
        <begin position="509"/>
        <end position="520"/>
    </location>
</feature>
<gene>
    <name evidence="3" type="ORF">UXM345_LOCUS32845</name>
    <name evidence="2" type="ORF">XDN619_LOCUS30674</name>
</gene>
<organism evidence="3 4">
    <name type="scientific">Rotaria magnacalcarata</name>
    <dbReference type="NCBI Taxonomy" id="392030"/>
    <lineage>
        <taxon>Eukaryota</taxon>
        <taxon>Metazoa</taxon>
        <taxon>Spiralia</taxon>
        <taxon>Gnathifera</taxon>
        <taxon>Rotifera</taxon>
        <taxon>Eurotatoria</taxon>
        <taxon>Bdelloidea</taxon>
        <taxon>Philodinida</taxon>
        <taxon>Philodinidae</taxon>
        <taxon>Rotaria</taxon>
    </lineage>
</organism>
<dbReference type="InterPro" id="IPR036514">
    <property type="entry name" value="SGNH_hydro_sf"/>
</dbReference>
<dbReference type="SUPFAM" id="SSF52266">
    <property type="entry name" value="SGNH hydrolase"/>
    <property type="match status" value="1"/>
</dbReference>
<sequence length="895" mass="104317">MEIHIIGSGPEVDHIKHILRENTNSEERVTIRYYEASGMEHSLIEDYITASIFGNREMTTYQLFIICTDFRCNLEDRLYHQVPIKTYEELKINVSQTIQAMRRCGNELKGRKGHIAYFTAPSIDLLNHAKWCMDRFMTDAPMDYRIDPESSNSLREKSAKFDRDIGNITYQMNTSWGSSSETSNIRPVTTRRNIGSNMRNRIEEANKNYLEPDGLTLTYEFMYDKLVGITRHISLRNRHILKYFKNTFSNKINFLKLSEQKKTNKEIKKFIADFKAASNPTFEHRLRYPDQDRNTPKGRLMDRLSSPHPVSNYISPWENPPNLEYRPRDLRSEIIHSSFPAVETRPQMGAIQDLSLVPTTTNTIRQPSILETEYKCLIDNMRQEFENIKQQLAREQAEKEEIKTRLTCAEQELSAVSSDTSRKSRSTDRVKNRDSYTREVTHNPNGMKLVLKKIPKKVCEAQGVRINEESQSPANRNLPDPPSYRQESHLSVPPKVKNNKSVKSGSESETFKRPSEEYKRPRGRPSKVSQSSVEDEEQPRVIVKSKIVSPEGMFSQSSEGIVSDSERKGAIPKKREQNSRPAKECAKEKIKENASHEDPKRKYTKRRKTNPKVVFQEQNDTLTSIETSTPTKPVEEIFYSDEEEKLDYEWESSASDPLEIPRKKVMVFGDSNADRIGEYLKRNKKELNVENWGRGGRKFEEACNDLISVMNNYQQDDQPVNCIIIAGHCNLTSRENFMLAIHPHNVATMQLILVKRRDTEQIIKKMDKPFINLIWVTPWIPDFKKANIRDRSQPIIYSFQNHDDITYLVWMKEFHLRLNEYKFGMNSLGVRYPKSQSVHMQHLNSEMRSFETTLLARMEGNEEITYNNNEVTYDGIHVRNRAIELFYIMIKPLLE</sequence>
<feature type="compositionally biased region" description="Basic and acidic residues" evidence="1">
    <location>
        <begin position="564"/>
        <end position="601"/>
    </location>
</feature>
<protein>
    <submittedName>
        <fullName evidence="3">Uncharacterized protein</fullName>
    </submittedName>
</protein>
<feature type="compositionally biased region" description="Basic and acidic residues" evidence="1">
    <location>
        <begin position="286"/>
        <end position="302"/>
    </location>
</feature>
<evidence type="ECO:0000313" key="2">
    <source>
        <dbReference type="EMBL" id="CAF2163277.1"/>
    </source>
</evidence>
<dbReference type="Proteomes" id="UP000663842">
    <property type="component" value="Unassembled WGS sequence"/>
</dbReference>
<feature type="region of interest" description="Disordered" evidence="1">
    <location>
        <begin position="286"/>
        <end position="305"/>
    </location>
</feature>
<name>A0A820HBR4_9BILA</name>
<dbReference type="AlphaFoldDB" id="A0A820HBR4"/>
<comment type="caution">
    <text evidence="3">The sequence shown here is derived from an EMBL/GenBank/DDBJ whole genome shotgun (WGS) entry which is preliminary data.</text>
</comment>
<feature type="region of interest" description="Disordered" evidence="1">
    <location>
        <begin position="465"/>
        <end position="609"/>
    </location>
</feature>
<dbReference type="Gene3D" id="3.40.50.1110">
    <property type="entry name" value="SGNH hydrolase"/>
    <property type="match status" value="1"/>
</dbReference>
<dbReference type="EMBL" id="CAJNRG010015229">
    <property type="protein sequence ID" value="CAF2163277.1"/>
    <property type="molecule type" value="Genomic_DNA"/>
</dbReference>